<sequence length="185" mass="19346">MTEPGNMIVLGRIGAAHGIKGEIRIQSFTEDPLAIASYGPLATSRRGLTITIRSARVAGNVVVCRIEGVADRNAAETLNGLDLMIDRSLLPPLEAEDDFYHADLVGLAVRGSDGTVLGSVIAVQNFGADDLLEIRQTGGGTRLLPFTRAVVPQIDLASGYLVVEPPAEVEGELADGADDEGAEAP</sequence>
<proteinExistence type="inferred from homology"/>
<dbReference type="PANTHER" id="PTHR33692:SF1">
    <property type="entry name" value="RIBOSOME MATURATION FACTOR RIMM"/>
    <property type="match status" value="1"/>
</dbReference>
<dbReference type="InterPro" id="IPR009000">
    <property type="entry name" value="Transl_B-barrel_sf"/>
</dbReference>
<dbReference type="SUPFAM" id="SSF50346">
    <property type="entry name" value="PRC-barrel domain"/>
    <property type="match status" value="1"/>
</dbReference>
<dbReference type="Gene3D" id="2.30.30.240">
    <property type="entry name" value="PRC-barrel domain"/>
    <property type="match status" value="1"/>
</dbReference>
<keyword evidence="4 5" id="KW-0143">Chaperone</keyword>
<dbReference type="InterPro" id="IPR056792">
    <property type="entry name" value="PRC_RimM"/>
</dbReference>
<dbReference type="PANTHER" id="PTHR33692">
    <property type="entry name" value="RIBOSOME MATURATION FACTOR RIMM"/>
    <property type="match status" value="1"/>
</dbReference>
<keyword evidence="3 5" id="KW-0698">rRNA processing</keyword>
<keyword evidence="9" id="KW-1185">Reference proteome</keyword>
<dbReference type="HAMAP" id="MF_00014">
    <property type="entry name" value="Ribosome_mat_RimM"/>
    <property type="match status" value="1"/>
</dbReference>
<evidence type="ECO:0000256" key="1">
    <source>
        <dbReference type="ARBA" id="ARBA00022490"/>
    </source>
</evidence>
<evidence type="ECO:0000313" key="8">
    <source>
        <dbReference type="EMBL" id="RUT30036.1"/>
    </source>
</evidence>
<gene>
    <name evidence="5 8" type="primary">rimM</name>
    <name evidence="8" type="ORF">EMQ25_11935</name>
</gene>
<feature type="domain" description="RimM N-terminal" evidence="6">
    <location>
        <begin position="10"/>
        <end position="88"/>
    </location>
</feature>
<evidence type="ECO:0000256" key="2">
    <source>
        <dbReference type="ARBA" id="ARBA00022517"/>
    </source>
</evidence>
<keyword evidence="2 5" id="KW-0690">Ribosome biogenesis</keyword>
<dbReference type="EMBL" id="RZNJ01000004">
    <property type="protein sequence ID" value="RUT30036.1"/>
    <property type="molecule type" value="Genomic_DNA"/>
</dbReference>
<dbReference type="Gene3D" id="2.40.30.60">
    <property type="entry name" value="RimM"/>
    <property type="match status" value="1"/>
</dbReference>
<dbReference type="NCBIfam" id="TIGR02273">
    <property type="entry name" value="16S_RimM"/>
    <property type="match status" value="1"/>
</dbReference>
<dbReference type="Proteomes" id="UP000281547">
    <property type="component" value="Unassembled WGS sequence"/>
</dbReference>
<dbReference type="RefSeq" id="WP_127188816.1">
    <property type="nucleotide sequence ID" value="NZ_RZNJ01000004.1"/>
</dbReference>
<evidence type="ECO:0000259" key="7">
    <source>
        <dbReference type="Pfam" id="PF24986"/>
    </source>
</evidence>
<accession>A0A433X7I4</accession>
<dbReference type="InterPro" id="IPR011961">
    <property type="entry name" value="RimM"/>
</dbReference>
<dbReference type="Pfam" id="PF24986">
    <property type="entry name" value="PRC_RimM"/>
    <property type="match status" value="1"/>
</dbReference>
<keyword evidence="1 5" id="KW-0963">Cytoplasm</keyword>
<comment type="similarity">
    <text evidence="5">Belongs to the RimM family.</text>
</comment>
<evidence type="ECO:0000259" key="6">
    <source>
        <dbReference type="Pfam" id="PF01782"/>
    </source>
</evidence>
<organism evidence="8 9">
    <name type="scientific">Arsenicitalea aurantiaca</name>
    <dbReference type="NCBI Taxonomy" id="1783274"/>
    <lineage>
        <taxon>Bacteria</taxon>
        <taxon>Pseudomonadati</taxon>
        <taxon>Pseudomonadota</taxon>
        <taxon>Alphaproteobacteria</taxon>
        <taxon>Hyphomicrobiales</taxon>
        <taxon>Devosiaceae</taxon>
        <taxon>Arsenicitalea</taxon>
    </lineage>
</organism>
<comment type="caution">
    <text evidence="8">The sequence shown here is derived from an EMBL/GenBank/DDBJ whole genome shotgun (WGS) entry which is preliminary data.</text>
</comment>
<dbReference type="GO" id="GO:0042274">
    <property type="term" value="P:ribosomal small subunit biogenesis"/>
    <property type="evidence" value="ECO:0007669"/>
    <property type="project" value="UniProtKB-UniRule"/>
</dbReference>
<comment type="subcellular location">
    <subcellularLocation>
        <location evidence="5">Cytoplasm</location>
    </subcellularLocation>
</comment>
<dbReference type="GO" id="GO:0005840">
    <property type="term" value="C:ribosome"/>
    <property type="evidence" value="ECO:0007669"/>
    <property type="project" value="InterPro"/>
</dbReference>
<dbReference type="InterPro" id="IPR011033">
    <property type="entry name" value="PRC_barrel-like_sf"/>
</dbReference>
<dbReference type="GO" id="GO:0005737">
    <property type="term" value="C:cytoplasm"/>
    <property type="evidence" value="ECO:0007669"/>
    <property type="project" value="UniProtKB-SubCell"/>
</dbReference>
<comment type="domain">
    <text evidence="5">The PRC barrel domain binds ribosomal protein uS19.</text>
</comment>
<dbReference type="GO" id="GO:0006364">
    <property type="term" value="P:rRNA processing"/>
    <property type="evidence" value="ECO:0007669"/>
    <property type="project" value="UniProtKB-UniRule"/>
</dbReference>
<comment type="function">
    <text evidence="5">An accessory protein needed during the final step in the assembly of 30S ribosomal subunit, possibly for assembly of the head region. Essential for efficient processing of 16S rRNA. May be needed both before and after RbfA during the maturation of 16S rRNA. It has affinity for free ribosomal 30S subunits but not for 70S ribosomes.</text>
</comment>
<evidence type="ECO:0000256" key="4">
    <source>
        <dbReference type="ARBA" id="ARBA00023186"/>
    </source>
</evidence>
<name>A0A433X7I4_9HYPH</name>
<protein>
    <recommendedName>
        <fullName evidence="5">Ribosome maturation factor RimM</fullName>
    </recommendedName>
</protein>
<dbReference type="AlphaFoldDB" id="A0A433X7I4"/>
<dbReference type="GO" id="GO:0043022">
    <property type="term" value="F:ribosome binding"/>
    <property type="evidence" value="ECO:0007669"/>
    <property type="project" value="InterPro"/>
</dbReference>
<reference evidence="8 9" key="1">
    <citation type="journal article" date="2016" name="Int. J. Syst. Evol. Microbiol.">
        <title>Arsenicitalea aurantiaca gen. nov., sp. nov., a new member of the family Hyphomicrobiaceae, isolated from high-arsenic sediment.</title>
        <authorList>
            <person name="Mu Y."/>
            <person name="Zhou L."/>
            <person name="Zeng X.C."/>
            <person name="Liu L."/>
            <person name="Pan Y."/>
            <person name="Chen X."/>
            <person name="Wang J."/>
            <person name="Li S."/>
            <person name="Li W.J."/>
            <person name="Wang Y."/>
        </authorList>
    </citation>
    <scope>NUCLEOTIDE SEQUENCE [LARGE SCALE GENOMIC DNA]</scope>
    <source>
        <strain evidence="8 9">42-50</strain>
    </source>
</reference>
<dbReference type="OrthoDB" id="9788191at2"/>
<evidence type="ECO:0000313" key="9">
    <source>
        <dbReference type="Proteomes" id="UP000281547"/>
    </source>
</evidence>
<evidence type="ECO:0000256" key="3">
    <source>
        <dbReference type="ARBA" id="ARBA00022552"/>
    </source>
</evidence>
<dbReference type="Pfam" id="PF01782">
    <property type="entry name" value="RimM"/>
    <property type="match status" value="1"/>
</dbReference>
<dbReference type="InterPro" id="IPR002676">
    <property type="entry name" value="RimM_N"/>
</dbReference>
<comment type="subunit">
    <text evidence="5">Binds ribosomal protein uS19.</text>
</comment>
<dbReference type="InterPro" id="IPR036976">
    <property type="entry name" value="RimM_N_sf"/>
</dbReference>
<dbReference type="SUPFAM" id="SSF50447">
    <property type="entry name" value="Translation proteins"/>
    <property type="match status" value="1"/>
</dbReference>
<evidence type="ECO:0000256" key="5">
    <source>
        <dbReference type="HAMAP-Rule" id="MF_00014"/>
    </source>
</evidence>
<feature type="domain" description="Ribosome maturation factor RimM PRC barrel" evidence="7">
    <location>
        <begin position="102"/>
        <end position="168"/>
    </location>
</feature>